<dbReference type="Proteomes" id="UP001152523">
    <property type="component" value="Unassembled WGS sequence"/>
</dbReference>
<comment type="caution">
    <text evidence="1">The sequence shown here is derived from an EMBL/GenBank/DDBJ whole genome shotgun (WGS) entry which is preliminary data.</text>
</comment>
<gene>
    <name evidence="1" type="ORF">CEPIT_LOCUS19318</name>
</gene>
<organism evidence="1 2">
    <name type="scientific">Cuscuta epithymum</name>
    <dbReference type="NCBI Taxonomy" id="186058"/>
    <lineage>
        <taxon>Eukaryota</taxon>
        <taxon>Viridiplantae</taxon>
        <taxon>Streptophyta</taxon>
        <taxon>Embryophyta</taxon>
        <taxon>Tracheophyta</taxon>
        <taxon>Spermatophyta</taxon>
        <taxon>Magnoliopsida</taxon>
        <taxon>eudicotyledons</taxon>
        <taxon>Gunneridae</taxon>
        <taxon>Pentapetalae</taxon>
        <taxon>asterids</taxon>
        <taxon>lamiids</taxon>
        <taxon>Solanales</taxon>
        <taxon>Convolvulaceae</taxon>
        <taxon>Cuscuteae</taxon>
        <taxon>Cuscuta</taxon>
        <taxon>Cuscuta subgen. Cuscuta</taxon>
    </lineage>
</organism>
<protein>
    <submittedName>
        <fullName evidence="1">Uncharacterized protein</fullName>
    </submittedName>
</protein>
<evidence type="ECO:0000313" key="1">
    <source>
        <dbReference type="EMBL" id="CAH9110846.1"/>
    </source>
</evidence>
<dbReference type="AlphaFoldDB" id="A0AAV0DVW3"/>
<sequence>MDGAAQDMPCVPPPFGQTFPDTWVGIHAHHNAIYRQLSTEQHERFDQMRFEQQYFYREMREDQAMQSCGPSTPILMSASLRWMIVGARSMRDIRLLPLLSGR</sequence>
<keyword evidence="2" id="KW-1185">Reference proteome</keyword>
<proteinExistence type="predicted"/>
<accession>A0AAV0DVW3</accession>
<name>A0AAV0DVW3_9ASTE</name>
<evidence type="ECO:0000313" key="2">
    <source>
        <dbReference type="Proteomes" id="UP001152523"/>
    </source>
</evidence>
<reference evidence="1" key="1">
    <citation type="submission" date="2022-07" db="EMBL/GenBank/DDBJ databases">
        <authorList>
            <person name="Macas J."/>
            <person name="Novak P."/>
            <person name="Neumann P."/>
        </authorList>
    </citation>
    <scope>NUCLEOTIDE SEQUENCE</scope>
</reference>
<dbReference type="EMBL" id="CAMAPF010000178">
    <property type="protein sequence ID" value="CAH9110846.1"/>
    <property type="molecule type" value="Genomic_DNA"/>
</dbReference>